<dbReference type="KEGG" id="samy:DB32_007698"/>
<reference evidence="4 5" key="1">
    <citation type="submission" date="2015-03" db="EMBL/GenBank/DDBJ databases">
        <title>Genome assembly of Sandaracinus amylolyticus DSM 53668.</title>
        <authorList>
            <person name="Sharma G."/>
            <person name="Subramanian S."/>
        </authorList>
    </citation>
    <scope>NUCLEOTIDE SEQUENCE [LARGE SCALE GENOMIC DNA]</scope>
    <source>
        <strain evidence="4 5">DSM 53668</strain>
    </source>
</reference>
<gene>
    <name evidence="4" type="ORF">DB32_007698</name>
</gene>
<dbReference type="GO" id="GO:0016989">
    <property type="term" value="F:sigma factor antagonist activity"/>
    <property type="evidence" value="ECO:0007669"/>
    <property type="project" value="TreeGrafter"/>
</dbReference>
<dbReference type="STRING" id="927083.DB32_007698"/>
<dbReference type="Proteomes" id="UP000034883">
    <property type="component" value="Chromosome"/>
</dbReference>
<feature type="compositionally biased region" description="Basic and acidic residues" evidence="1">
    <location>
        <begin position="176"/>
        <end position="203"/>
    </location>
</feature>
<accession>A0A0F6SHJ4</accession>
<keyword evidence="5" id="KW-1185">Reference proteome</keyword>
<proteinExistence type="predicted"/>
<evidence type="ECO:0000256" key="1">
    <source>
        <dbReference type="SAM" id="MobiDB-lite"/>
    </source>
</evidence>
<dbReference type="InterPro" id="IPR012373">
    <property type="entry name" value="Ferrdict_sens_TM"/>
</dbReference>
<dbReference type="OrthoDB" id="9813091at2"/>
<protein>
    <recommendedName>
        <fullName evidence="3">FecR protein domain-containing protein</fullName>
    </recommendedName>
</protein>
<evidence type="ECO:0000313" key="4">
    <source>
        <dbReference type="EMBL" id="AKF10549.1"/>
    </source>
</evidence>
<dbReference type="EMBL" id="CP011125">
    <property type="protein sequence ID" value="AKF10549.1"/>
    <property type="molecule type" value="Genomic_DNA"/>
</dbReference>
<evidence type="ECO:0000313" key="5">
    <source>
        <dbReference type="Proteomes" id="UP000034883"/>
    </source>
</evidence>
<feature type="domain" description="FecR protein" evidence="3">
    <location>
        <begin position="72"/>
        <end position="163"/>
    </location>
</feature>
<feature type="transmembrane region" description="Helical" evidence="2">
    <location>
        <begin position="45"/>
        <end position="64"/>
    </location>
</feature>
<name>A0A0F6SHJ4_9BACT</name>
<dbReference type="Gene3D" id="2.60.120.1440">
    <property type="match status" value="1"/>
</dbReference>
<evidence type="ECO:0000259" key="3">
    <source>
        <dbReference type="Pfam" id="PF04773"/>
    </source>
</evidence>
<keyword evidence="2" id="KW-1133">Transmembrane helix</keyword>
<sequence length="398" mass="43110">MSELDELLEDARALEPRHGEADDASLARRAVLAGRARARARAWRARIALLGAGVAIAAIALLAWTPEKARRETVAHEIVELTLPTGDRLATTGDARFEVRSAERARRIHLAQGAAMFDVAPLGPGSSFEVSTPHAIVAVRGTVFVVEVGARATSVRVYEGHVEVRARGERLALHAGDHVHRDAATQRSARLERRAREAADRRARVARIAAPEPDADQAHASDPPAASPRPRATRRAHPTTTRAEPAIDPTERRDAARAHLLQGDPAAALAALPPPPERDGEWTLLEADALRALGRDAEAAHTYERAARTLPPGLARSAGFLAAELYLRRLHDPARALAALDASRVDAEGTALRERALVLRAEAQLASDRRTELTETARRYLDAYPNGPRAAWMQLHAQ</sequence>
<feature type="compositionally biased region" description="Low complexity" evidence="1">
    <location>
        <begin position="218"/>
        <end position="230"/>
    </location>
</feature>
<keyword evidence="2" id="KW-0472">Membrane</keyword>
<dbReference type="RefSeq" id="WP_053237505.1">
    <property type="nucleotide sequence ID" value="NZ_CP011125.1"/>
</dbReference>
<evidence type="ECO:0000256" key="2">
    <source>
        <dbReference type="SAM" id="Phobius"/>
    </source>
</evidence>
<dbReference type="PANTHER" id="PTHR30273:SF2">
    <property type="entry name" value="PROTEIN FECR"/>
    <property type="match status" value="1"/>
</dbReference>
<keyword evidence="2" id="KW-0812">Transmembrane</keyword>
<dbReference type="Pfam" id="PF04773">
    <property type="entry name" value="FecR"/>
    <property type="match status" value="1"/>
</dbReference>
<dbReference type="PANTHER" id="PTHR30273">
    <property type="entry name" value="PERIPLASMIC SIGNAL SENSOR AND SIGMA FACTOR ACTIVATOR FECR-RELATED"/>
    <property type="match status" value="1"/>
</dbReference>
<dbReference type="AlphaFoldDB" id="A0A0F6SHJ4"/>
<dbReference type="InterPro" id="IPR006860">
    <property type="entry name" value="FecR"/>
</dbReference>
<organism evidence="4 5">
    <name type="scientific">Sandaracinus amylolyticus</name>
    <dbReference type="NCBI Taxonomy" id="927083"/>
    <lineage>
        <taxon>Bacteria</taxon>
        <taxon>Pseudomonadati</taxon>
        <taxon>Myxococcota</taxon>
        <taxon>Polyangia</taxon>
        <taxon>Polyangiales</taxon>
        <taxon>Sandaracinaceae</taxon>
        <taxon>Sandaracinus</taxon>
    </lineage>
</organism>
<feature type="region of interest" description="Disordered" evidence="1">
    <location>
        <begin position="176"/>
        <end position="251"/>
    </location>
</feature>